<evidence type="ECO:0000313" key="6">
    <source>
        <dbReference type="EMBL" id="TKA63202.1"/>
    </source>
</evidence>
<feature type="compositionally biased region" description="Low complexity" evidence="4">
    <location>
        <begin position="515"/>
        <end position="532"/>
    </location>
</feature>
<dbReference type="OrthoDB" id="10260946at2759"/>
<reference evidence="6 7" key="1">
    <citation type="submission" date="2017-03" db="EMBL/GenBank/DDBJ databases">
        <title>Genomes of endolithic fungi from Antarctica.</title>
        <authorList>
            <person name="Coleine C."/>
            <person name="Masonjones S."/>
            <person name="Stajich J.E."/>
        </authorList>
    </citation>
    <scope>NUCLEOTIDE SEQUENCE [LARGE SCALE GENOMIC DNA]</scope>
    <source>
        <strain evidence="6 7">CCFEE 5184</strain>
    </source>
</reference>
<feature type="compositionally biased region" description="Acidic residues" evidence="4">
    <location>
        <begin position="1"/>
        <end position="69"/>
    </location>
</feature>
<dbReference type="InterPro" id="IPR015943">
    <property type="entry name" value="WD40/YVTN_repeat-like_dom_sf"/>
</dbReference>
<dbReference type="PANTHER" id="PTHR19848">
    <property type="entry name" value="WD40 REPEAT PROTEIN"/>
    <property type="match status" value="1"/>
</dbReference>
<evidence type="ECO:0000259" key="5">
    <source>
        <dbReference type="Pfam" id="PF23798"/>
    </source>
</evidence>
<dbReference type="PANTHER" id="PTHR19848:SF8">
    <property type="entry name" value="F-BOX AND WD REPEAT DOMAIN CONTAINING 7"/>
    <property type="match status" value="1"/>
</dbReference>
<dbReference type="Pfam" id="PF23798">
    <property type="entry name" value="Beta-prop_SPT8"/>
    <property type="match status" value="2"/>
</dbReference>
<comment type="caution">
    <text evidence="6">The sequence shown here is derived from an EMBL/GenBank/DDBJ whole genome shotgun (WGS) entry which is preliminary data.</text>
</comment>
<dbReference type="PROSITE" id="PS50082">
    <property type="entry name" value="WD_REPEATS_2"/>
    <property type="match status" value="1"/>
</dbReference>
<evidence type="ECO:0000313" key="7">
    <source>
        <dbReference type="Proteomes" id="UP000309340"/>
    </source>
</evidence>
<sequence length="732" mass="77784">MADFDDADPAAEDEFENEDEEMEDANEADQDGDADADQDEDAQGDEDEDEDQDNDEDENGDEEDEDEQPESPSRRACQVPPPRQSPIQDPAPNPAVILTSPSPHHASARSPRAGIVASYIPLPRPEALKAQAYEIIPTMAAPQGTSINAVAATPDMRWVFSGGTDGYVRMFNWVETANGKVPLTVAQKHPFVDSVMKAGSLLTYWENEDASLRTPNRGDEAGKWTSPVYSLAVQHEALWLLSGLESGGINLQTCRHQAGTPITTLKEHTSAVSVLTLSHNETQLLSGSWDKNIHDWDLHTGKVKRSFHGADGQISAVEIRPASDVSVPEVSEVVPEGVNGTFSSNNADKPFANGIFTNGFDSHSVKDDEADAAGSPNGSLFGENDHGSLFGEDNAAGGGNAFGEEDDELTRALTSGMQDADQDAPGEFDVEMGGMGAGGPVQAPDALLPLQPLDASGDADADGEPDFTISAPTEVPNGAGPAAGSTQQPPTISAPFPNGLPHAHEPLTAPPTNESTAHPSTATATTTITSTADLPPQSESTFLSTSIDGTLRLWDRRAPHPVAVLKPWDNTPPWCTGACWSPDGNTFFAGRRNNTVDEYDIRKLSSARNEPSRQFRFQAGSGPVYAVRAMPNSRHLVCASNDILRIYDLQHESAVGGGNSGGGAGGNRARASATPFTILPGHRGGVISAIYVDPRCRFMLSVAGNRGWEGGTTEVLLGYEIGVLDEEGVWHK</sequence>
<dbReference type="InterPro" id="IPR036322">
    <property type="entry name" value="WD40_repeat_dom_sf"/>
</dbReference>
<keyword evidence="7" id="KW-1185">Reference proteome</keyword>
<feature type="repeat" description="WD" evidence="3">
    <location>
        <begin position="265"/>
        <end position="306"/>
    </location>
</feature>
<dbReference type="STRING" id="329884.A0A4U0WJG8"/>
<feature type="compositionally biased region" description="Low complexity" evidence="4">
    <location>
        <begin position="100"/>
        <end position="110"/>
    </location>
</feature>
<accession>A0A4U0WJG8</accession>
<organism evidence="6 7">
    <name type="scientific">Friedmanniomyces simplex</name>
    <dbReference type="NCBI Taxonomy" id="329884"/>
    <lineage>
        <taxon>Eukaryota</taxon>
        <taxon>Fungi</taxon>
        <taxon>Dikarya</taxon>
        <taxon>Ascomycota</taxon>
        <taxon>Pezizomycotina</taxon>
        <taxon>Dothideomycetes</taxon>
        <taxon>Dothideomycetidae</taxon>
        <taxon>Mycosphaerellales</taxon>
        <taxon>Teratosphaeriaceae</taxon>
        <taxon>Friedmanniomyces</taxon>
    </lineage>
</organism>
<dbReference type="EMBL" id="NAJQ01000974">
    <property type="protein sequence ID" value="TKA63202.1"/>
    <property type="molecule type" value="Genomic_DNA"/>
</dbReference>
<feature type="region of interest" description="Disordered" evidence="4">
    <location>
        <begin position="451"/>
        <end position="542"/>
    </location>
</feature>
<dbReference type="Gene3D" id="2.130.10.10">
    <property type="entry name" value="YVTN repeat-like/Quinoprotein amine dehydrogenase"/>
    <property type="match status" value="2"/>
</dbReference>
<dbReference type="Proteomes" id="UP000309340">
    <property type="component" value="Unassembled WGS sequence"/>
</dbReference>
<evidence type="ECO:0000256" key="4">
    <source>
        <dbReference type="SAM" id="MobiDB-lite"/>
    </source>
</evidence>
<dbReference type="SMART" id="SM00320">
    <property type="entry name" value="WD40"/>
    <property type="match status" value="5"/>
</dbReference>
<dbReference type="AlphaFoldDB" id="A0A4U0WJG8"/>
<evidence type="ECO:0000256" key="3">
    <source>
        <dbReference type="PROSITE-ProRule" id="PRU00221"/>
    </source>
</evidence>
<protein>
    <recommendedName>
        <fullName evidence="5">Transcription factor spt8 beta-propeller domain-containing protein</fullName>
    </recommendedName>
</protein>
<dbReference type="InterPro" id="IPR001680">
    <property type="entry name" value="WD40_rpt"/>
</dbReference>
<evidence type="ECO:0000256" key="2">
    <source>
        <dbReference type="ARBA" id="ARBA00022737"/>
    </source>
</evidence>
<gene>
    <name evidence="6" type="ORF">B0A55_11029</name>
</gene>
<feature type="domain" description="Transcription factor spt8 beta-propeller" evidence="5">
    <location>
        <begin position="525"/>
        <end position="721"/>
    </location>
</feature>
<feature type="region of interest" description="Disordered" evidence="4">
    <location>
        <begin position="366"/>
        <end position="404"/>
    </location>
</feature>
<feature type="domain" description="Transcription factor spt8 beta-propeller" evidence="5">
    <location>
        <begin position="133"/>
        <end position="334"/>
    </location>
</feature>
<feature type="compositionally biased region" description="Pro residues" evidence="4">
    <location>
        <begin position="79"/>
        <end position="93"/>
    </location>
</feature>
<dbReference type="SUPFAM" id="SSF50978">
    <property type="entry name" value="WD40 repeat-like"/>
    <property type="match status" value="1"/>
</dbReference>
<dbReference type="InterPro" id="IPR057544">
    <property type="entry name" value="Beta-prop_SPT8"/>
</dbReference>
<keyword evidence="1 3" id="KW-0853">WD repeat</keyword>
<feature type="region of interest" description="Disordered" evidence="4">
    <location>
        <begin position="1"/>
        <end position="110"/>
    </location>
</feature>
<name>A0A4U0WJG8_9PEZI</name>
<dbReference type="PROSITE" id="PS50294">
    <property type="entry name" value="WD_REPEATS_REGION"/>
    <property type="match status" value="1"/>
</dbReference>
<evidence type="ECO:0000256" key="1">
    <source>
        <dbReference type="ARBA" id="ARBA00022574"/>
    </source>
</evidence>
<proteinExistence type="predicted"/>
<keyword evidence="2" id="KW-0677">Repeat</keyword>